<organism evidence="1 2">
    <name type="scientific">Zopfia rhizophila CBS 207.26</name>
    <dbReference type="NCBI Taxonomy" id="1314779"/>
    <lineage>
        <taxon>Eukaryota</taxon>
        <taxon>Fungi</taxon>
        <taxon>Dikarya</taxon>
        <taxon>Ascomycota</taxon>
        <taxon>Pezizomycotina</taxon>
        <taxon>Dothideomycetes</taxon>
        <taxon>Dothideomycetes incertae sedis</taxon>
        <taxon>Zopfiaceae</taxon>
        <taxon>Zopfia</taxon>
    </lineage>
</organism>
<sequence>MYLRAAHAELRIPALLEFIRENPLGILTTAIHSPNFPLLQCSHIPWVLDTLDASNLEDPGESNESQQIYGRLRGHMARANPHSKALIEYYNSHQKAQNDIAADPVQLKEEVMVLFNHPLHHYITPKFYTTTKPTTGKVVPTWNYAAVQVYGNLTLYCSPSPETHAFLSKQIHDLSHQSETQTMGYERPWQVSDAPDRYVELLKKSIIGVEVEVRRIEGKFKMSQELGEKDREGVVAGFNNLGTDAGKEMADLVRERAEIKAAQKEAKS</sequence>
<dbReference type="InterPro" id="IPR007396">
    <property type="entry name" value="TR_PAI2-type"/>
</dbReference>
<keyword evidence="2" id="KW-1185">Reference proteome</keyword>
<dbReference type="InterPro" id="IPR012349">
    <property type="entry name" value="Split_barrel_FMN-bd"/>
</dbReference>
<reference evidence="1" key="1">
    <citation type="journal article" date="2020" name="Stud. Mycol.">
        <title>101 Dothideomycetes genomes: a test case for predicting lifestyles and emergence of pathogens.</title>
        <authorList>
            <person name="Haridas S."/>
            <person name="Albert R."/>
            <person name="Binder M."/>
            <person name="Bloem J."/>
            <person name="Labutti K."/>
            <person name="Salamov A."/>
            <person name="Andreopoulos B."/>
            <person name="Baker S."/>
            <person name="Barry K."/>
            <person name="Bills G."/>
            <person name="Bluhm B."/>
            <person name="Cannon C."/>
            <person name="Castanera R."/>
            <person name="Culley D."/>
            <person name="Daum C."/>
            <person name="Ezra D."/>
            <person name="Gonzalez J."/>
            <person name="Henrissat B."/>
            <person name="Kuo A."/>
            <person name="Liang C."/>
            <person name="Lipzen A."/>
            <person name="Lutzoni F."/>
            <person name="Magnuson J."/>
            <person name="Mondo S."/>
            <person name="Nolan M."/>
            <person name="Ohm R."/>
            <person name="Pangilinan J."/>
            <person name="Park H.-J."/>
            <person name="Ramirez L."/>
            <person name="Alfaro M."/>
            <person name="Sun H."/>
            <person name="Tritt A."/>
            <person name="Yoshinaga Y."/>
            <person name="Zwiers L.-H."/>
            <person name="Turgeon B."/>
            <person name="Goodwin S."/>
            <person name="Spatafora J."/>
            <person name="Crous P."/>
            <person name="Grigoriev I."/>
        </authorList>
    </citation>
    <scope>NUCLEOTIDE SEQUENCE</scope>
    <source>
        <strain evidence="1">CBS 207.26</strain>
    </source>
</reference>
<evidence type="ECO:0000313" key="2">
    <source>
        <dbReference type="Proteomes" id="UP000800200"/>
    </source>
</evidence>
<dbReference type="Proteomes" id="UP000800200">
    <property type="component" value="Unassembled WGS sequence"/>
</dbReference>
<accession>A0A6A6DGX7</accession>
<dbReference type="SUPFAM" id="SSF50475">
    <property type="entry name" value="FMN-binding split barrel"/>
    <property type="match status" value="1"/>
</dbReference>
<dbReference type="PANTHER" id="PTHR35802:SF1">
    <property type="entry name" value="PROTEASE SYNTHASE AND SPORULATION PROTEIN PAI 2"/>
    <property type="match status" value="1"/>
</dbReference>
<gene>
    <name evidence="1" type="ORF">K469DRAFT_598762</name>
</gene>
<name>A0A6A6DGX7_9PEZI</name>
<dbReference type="EMBL" id="ML994673">
    <property type="protein sequence ID" value="KAF2178717.1"/>
    <property type="molecule type" value="Genomic_DNA"/>
</dbReference>
<dbReference type="Pfam" id="PF04299">
    <property type="entry name" value="FMN_bind_2"/>
    <property type="match status" value="1"/>
</dbReference>
<dbReference type="AlphaFoldDB" id="A0A6A6DGX7"/>
<dbReference type="PANTHER" id="PTHR35802">
    <property type="entry name" value="PROTEASE SYNTHASE AND SPORULATION PROTEIN PAI 2"/>
    <property type="match status" value="1"/>
</dbReference>
<dbReference type="Gene3D" id="2.30.110.10">
    <property type="entry name" value="Electron Transport, Fmn-binding Protein, Chain A"/>
    <property type="match status" value="1"/>
</dbReference>
<proteinExistence type="predicted"/>
<evidence type="ECO:0000313" key="1">
    <source>
        <dbReference type="EMBL" id="KAF2178717.1"/>
    </source>
</evidence>
<protein>
    <submittedName>
        <fullName evidence="1">Putative transcriptional regulator</fullName>
    </submittedName>
</protein>
<dbReference type="OrthoDB" id="2101473at2759"/>